<keyword evidence="4" id="KW-0456">Lyase</keyword>
<dbReference type="SUPFAM" id="SSF51621">
    <property type="entry name" value="Phosphoenolpyruvate/pyruvate domain"/>
    <property type="match status" value="1"/>
</dbReference>
<sequence>MDVPEFVPDLAASLDEHLRAADEQLAADYPGEPTGRGPVHTVYVPGDLFTGHTVAQWGGQALDLLDRFAPDAATLAAAVGVDVAEVEPIYQRLRAKLTAQPIEDLRVDFEDGYGRRDDAIEDDHLAAAVDGLRAILDADNRPTWWGIRFKCFEAPTRARGVRTLGMFVGAMADRAHDGLTLTLPKVTSVEQVEAMRIACEKIEEAGGLDRGTVTFEIQVETAQAIMAASGVAPLAPMIRAGKRRVSSLHYGTFDYSAGLGIAAAYQALDHPVADHAKNVMQVSAAQTGVRMSDGSTNVIAFGDAEQAHATWKLHYGLVERSLVRGIYQGWDMHPGHLPTRYLANYLFFRRAMPDACKRLAAYLSKTGGDVMDEPATARMLAMALLRGVHCGAIDETEVLDASGLRLDQLTELTR</sequence>
<dbReference type="RefSeq" id="WP_211308468.1">
    <property type="nucleotide sequence ID" value="NZ_QTUA01000001.1"/>
</dbReference>
<keyword evidence="3" id="KW-0460">Magnesium</keyword>
<proteinExistence type="predicted"/>
<comment type="cofactor">
    <cofactor evidence="1">
        <name>Mg(2+)</name>
        <dbReference type="ChEBI" id="CHEBI:18420"/>
    </cofactor>
</comment>
<dbReference type="AlphaFoldDB" id="A0A3D9V4V3"/>
<dbReference type="InterPro" id="IPR015813">
    <property type="entry name" value="Pyrv/PenolPyrv_kinase-like_dom"/>
</dbReference>
<comment type="caution">
    <text evidence="4">The sequence shown here is derived from an EMBL/GenBank/DDBJ whole genome shotgun (WGS) entry which is preliminary data.</text>
</comment>
<dbReference type="EMBL" id="QTUA01000001">
    <property type="protein sequence ID" value="REF32201.1"/>
    <property type="molecule type" value="Genomic_DNA"/>
</dbReference>
<name>A0A3D9V4V3_9MICO</name>
<protein>
    <submittedName>
        <fullName evidence="4">HpcH/HpaI aldolase/citrate lyase family protein</fullName>
    </submittedName>
</protein>
<evidence type="ECO:0000256" key="1">
    <source>
        <dbReference type="ARBA" id="ARBA00001946"/>
    </source>
</evidence>
<dbReference type="PANTHER" id="PTHR32308">
    <property type="entry name" value="LYASE BETA SUBUNIT, PUTATIVE (AFU_ORTHOLOGUE AFUA_4G13030)-RELATED"/>
    <property type="match status" value="1"/>
</dbReference>
<evidence type="ECO:0000256" key="2">
    <source>
        <dbReference type="ARBA" id="ARBA00022723"/>
    </source>
</evidence>
<evidence type="ECO:0000256" key="3">
    <source>
        <dbReference type="ARBA" id="ARBA00022842"/>
    </source>
</evidence>
<dbReference type="GO" id="GO:0016829">
    <property type="term" value="F:lyase activity"/>
    <property type="evidence" value="ECO:0007669"/>
    <property type="project" value="UniProtKB-KW"/>
</dbReference>
<evidence type="ECO:0000313" key="5">
    <source>
        <dbReference type="Proteomes" id="UP000256253"/>
    </source>
</evidence>
<dbReference type="GO" id="GO:0006107">
    <property type="term" value="P:oxaloacetate metabolic process"/>
    <property type="evidence" value="ECO:0007669"/>
    <property type="project" value="TreeGrafter"/>
</dbReference>
<dbReference type="Pfam" id="PF22484">
    <property type="entry name" value="DUF6986"/>
    <property type="match status" value="1"/>
</dbReference>
<dbReference type="Proteomes" id="UP000256253">
    <property type="component" value="Unassembled WGS sequence"/>
</dbReference>
<dbReference type="PANTHER" id="PTHR32308:SF10">
    <property type="entry name" value="CITRATE LYASE SUBUNIT BETA"/>
    <property type="match status" value="1"/>
</dbReference>
<reference evidence="4 5" key="1">
    <citation type="submission" date="2018-08" db="EMBL/GenBank/DDBJ databases">
        <title>Sequencing the genomes of 1000 actinobacteria strains.</title>
        <authorList>
            <person name="Klenk H.-P."/>
        </authorList>
    </citation>
    <scope>NUCLEOTIDE SEQUENCE [LARGE SCALE GENOMIC DNA]</scope>
    <source>
        <strain evidence="4 5">DSM 22967</strain>
    </source>
</reference>
<keyword evidence="5" id="KW-1185">Reference proteome</keyword>
<dbReference type="GO" id="GO:0000287">
    <property type="term" value="F:magnesium ion binding"/>
    <property type="evidence" value="ECO:0007669"/>
    <property type="project" value="TreeGrafter"/>
</dbReference>
<dbReference type="InterPro" id="IPR054255">
    <property type="entry name" value="DUF6986"/>
</dbReference>
<keyword evidence="2" id="KW-0479">Metal-binding</keyword>
<organism evidence="4 5">
    <name type="scientific">Calidifontibacter indicus</name>
    <dbReference type="NCBI Taxonomy" id="419650"/>
    <lineage>
        <taxon>Bacteria</taxon>
        <taxon>Bacillati</taxon>
        <taxon>Actinomycetota</taxon>
        <taxon>Actinomycetes</taxon>
        <taxon>Micrococcales</taxon>
        <taxon>Dermacoccaceae</taxon>
        <taxon>Calidifontibacter</taxon>
    </lineage>
</organism>
<dbReference type="Gene3D" id="3.20.20.60">
    <property type="entry name" value="Phosphoenolpyruvate-binding domains"/>
    <property type="match status" value="1"/>
</dbReference>
<evidence type="ECO:0000313" key="4">
    <source>
        <dbReference type="EMBL" id="REF32201.1"/>
    </source>
</evidence>
<accession>A0A3D9V4V3</accession>
<dbReference type="InterPro" id="IPR040442">
    <property type="entry name" value="Pyrv_kinase-like_dom_sf"/>
</dbReference>
<gene>
    <name evidence="4" type="ORF">DFJ65_3304</name>
</gene>